<protein>
    <recommendedName>
        <fullName evidence="3">Roadblock/LAMTOR2 domain-containing protein</fullName>
    </recommendedName>
</protein>
<name>A0A7W7SQR9_9ACTN</name>
<evidence type="ECO:0008006" key="3">
    <source>
        <dbReference type="Google" id="ProtNLM"/>
    </source>
</evidence>
<evidence type="ECO:0000313" key="1">
    <source>
        <dbReference type="EMBL" id="MBB4959229.1"/>
    </source>
</evidence>
<dbReference type="AlphaFoldDB" id="A0A7W7SQR9"/>
<organism evidence="1 2">
    <name type="scientific">Micromonospora polyrhachis</name>
    <dbReference type="NCBI Taxonomy" id="1282883"/>
    <lineage>
        <taxon>Bacteria</taxon>
        <taxon>Bacillati</taxon>
        <taxon>Actinomycetota</taxon>
        <taxon>Actinomycetes</taxon>
        <taxon>Micromonosporales</taxon>
        <taxon>Micromonosporaceae</taxon>
        <taxon>Micromonospora</taxon>
    </lineage>
</organism>
<gene>
    <name evidence="1" type="ORF">FHR38_002962</name>
</gene>
<proteinExistence type="predicted"/>
<keyword evidence="2" id="KW-1185">Reference proteome</keyword>
<accession>A0A7W7SQR9</accession>
<evidence type="ECO:0000313" key="2">
    <source>
        <dbReference type="Proteomes" id="UP000578819"/>
    </source>
</evidence>
<dbReference type="EMBL" id="JACHJW010000001">
    <property type="protein sequence ID" value="MBB4959229.1"/>
    <property type="molecule type" value="Genomic_DNA"/>
</dbReference>
<dbReference type="RefSeq" id="WP_246446539.1">
    <property type="nucleotide sequence ID" value="NZ_JACHJW010000001.1"/>
</dbReference>
<dbReference type="Proteomes" id="UP000578819">
    <property type="component" value="Unassembled WGS sequence"/>
</dbReference>
<reference evidence="1 2" key="1">
    <citation type="submission" date="2020-08" db="EMBL/GenBank/DDBJ databases">
        <title>Sequencing the genomes of 1000 actinobacteria strains.</title>
        <authorList>
            <person name="Klenk H.-P."/>
        </authorList>
    </citation>
    <scope>NUCLEOTIDE SEQUENCE [LARGE SCALE GENOMIC DNA]</scope>
    <source>
        <strain evidence="1 2">DSM 45886</strain>
    </source>
</reference>
<sequence length="188" mass="20419">MARPGRIRAFSSAAVKLFRGTDASAGQARDDWADQQTIETVTISEESMSESSLSQIVINAVKSFRSSVPECVAAGVVDMSTGMLLSVDTTDSHPQEVLDLLAAATFDIFQGRNVTMIEDIFKARRGVSGGGHYFQEILVNSQNLTHLFIRSAVSPNIVAVVVCRRAVNIGMMFAQARMVMRQMESEGV</sequence>
<comment type="caution">
    <text evidence="1">The sequence shown here is derived from an EMBL/GenBank/DDBJ whole genome shotgun (WGS) entry which is preliminary data.</text>
</comment>